<sequence>MTSISLCLPHSINLSFSRHLILSISPGFFQGFLKILVSLSSLWCILQQLHYLSQSPILVEFWAPWKIGYGIVSEALAYKLPFVFYNQGVVEMIKRDLITGHWKPYLERAVCLKPSYEGGINGGEVAARILQDTAIGKNNASDKLSGARRLRDAIVLGYQLQRVPGRDLCIPDWYANAENELGRRTGSPAAEMTENSFFMNSYTEDFEILHGDLQGFSDTMSFLKSLAELDTEEIFVARAPGRLDVMGGIADYSGSLVLQDWTSAQGSLLCFAKR</sequence>
<dbReference type="PANTHER" id="PTHR38134">
    <property type="entry name" value="SLR1395 PROTEIN"/>
    <property type="match status" value="1"/>
</dbReference>
<dbReference type="EMBL" id="CM018049">
    <property type="protein sequence ID" value="KAA8519358.1"/>
    <property type="molecule type" value="Genomic_DNA"/>
</dbReference>
<protein>
    <submittedName>
        <fullName evidence="1">Uncharacterized protein</fullName>
    </submittedName>
</protein>
<dbReference type="AlphaFoldDB" id="A0A5J4ZNW4"/>
<reference evidence="1 2" key="1">
    <citation type="submission" date="2019-09" db="EMBL/GenBank/DDBJ databases">
        <title>A chromosome-level genome assembly of the Chinese tupelo Nyssa sinensis.</title>
        <authorList>
            <person name="Yang X."/>
            <person name="Kang M."/>
            <person name="Yang Y."/>
            <person name="Xiong H."/>
            <person name="Wang M."/>
            <person name="Zhang Z."/>
            <person name="Wang Z."/>
            <person name="Wu H."/>
            <person name="Ma T."/>
            <person name="Liu J."/>
            <person name="Xi Z."/>
        </authorList>
    </citation>
    <scope>NUCLEOTIDE SEQUENCE [LARGE SCALE GENOMIC DNA]</scope>
    <source>
        <strain evidence="1">J267</strain>
        <tissue evidence="1">Leaf</tissue>
    </source>
</reference>
<dbReference type="Proteomes" id="UP000325577">
    <property type="component" value="Linkage Group LG6"/>
</dbReference>
<keyword evidence="2" id="KW-1185">Reference proteome</keyword>
<dbReference type="InterPro" id="IPR014721">
    <property type="entry name" value="Ribsml_uS5_D2-typ_fold_subgr"/>
</dbReference>
<gene>
    <name evidence="1" type="ORF">F0562_013614</name>
</gene>
<organism evidence="1 2">
    <name type="scientific">Nyssa sinensis</name>
    <dbReference type="NCBI Taxonomy" id="561372"/>
    <lineage>
        <taxon>Eukaryota</taxon>
        <taxon>Viridiplantae</taxon>
        <taxon>Streptophyta</taxon>
        <taxon>Embryophyta</taxon>
        <taxon>Tracheophyta</taxon>
        <taxon>Spermatophyta</taxon>
        <taxon>Magnoliopsida</taxon>
        <taxon>eudicotyledons</taxon>
        <taxon>Gunneridae</taxon>
        <taxon>Pentapetalae</taxon>
        <taxon>asterids</taxon>
        <taxon>Cornales</taxon>
        <taxon>Nyssaceae</taxon>
        <taxon>Nyssa</taxon>
    </lineage>
</organism>
<evidence type="ECO:0000313" key="1">
    <source>
        <dbReference type="EMBL" id="KAA8519358.1"/>
    </source>
</evidence>
<dbReference type="PANTHER" id="PTHR38134:SF2">
    <property type="entry name" value="GALACTOKINASE"/>
    <property type="match status" value="1"/>
</dbReference>
<dbReference type="Gene3D" id="3.30.230.10">
    <property type="match status" value="1"/>
</dbReference>
<proteinExistence type="predicted"/>
<name>A0A5J4ZNW4_9ASTE</name>
<dbReference type="InterPro" id="IPR053205">
    <property type="entry name" value="GHMP_kinase_L-arabinokinase"/>
</dbReference>
<evidence type="ECO:0000313" key="2">
    <source>
        <dbReference type="Proteomes" id="UP000325577"/>
    </source>
</evidence>
<dbReference type="OrthoDB" id="811270at2759"/>
<accession>A0A5J4ZNW4</accession>